<evidence type="ECO:0000313" key="3">
    <source>
        <dbReference type="Proteomes" id="UP000728185"/>
    </source>
</evidence>
<dbReference type="Proteomes" id="UP000728185">
    <property type="component" value="Unassembled WGS sequence"/>
</dbReference>
<name>A0A8E0RMX6_9TREM</name>
<evidence type="ECO:0000313" key="2">
    <source>
        <dbReference type="EMBL" id="KAA0188203.1"/>
    </source>
</evidence>
<gene>
    <name evidence="2" type="ORF">FBUS_05555</name>
</gene>
<dbReference type="Pfam" id="PF01585">
    <property type="entry name" value="G-patch"/>
    <property type="match status" value="1"/>
</dbReference>
<protein>
    <submittedName>
        <fullName evidence="2">Pin2-interacting protein X1</fullName>
    </submittedName>
</protein>
<dbReference type="PROSITE" id="PS50174">
    <property type="entry name" value="G_PATCH"/>
    <property type="match status" value="1"/>
</dbReference>
<dbReference type="GO" id="GO:0003676">
    <property type="term" value="F:nucleic acid binding"/>
    <property type="evidence" value="ECO:0007669"/>
    <property type="project" value="InterPro"/>
</dbReference>
<evidence type="ECO:0000259" key="1">
    <source>
        <dbReference type="PROSITE" id="PS50174"/>
    </source>
</evidence>
<proteinExistence type="predicted"/>
<dbReference type="SMART" id="SM00443">
    <property type="entry name" value="G_patch"/>
    <property type="match status" value="1"/>
</dbReference>
<organism evidence="2 3">
    <name type="scientific">Fasciolopsis buskii</name>
    <dbReference type="NCBI Taxonomy" id="27845"/>
    <lineage>
        <taxon>Eukaryota</taxon>
        <taxon>Metazoa</taxon>
        <taxon>Spiralia</taxon>
        <taxon>Lophotrochozoa</taxon>
        <taxon>Platyhelminthes</taxon>
        <taxon>Trematoda</taxon>
        <taxon>Digenea</taxon>
        <taxon>Plagiorchiida</taxon>
        <taxon>Echinostomata</taxon>
        <taxon>Echinostomatoidea</taxon>
        <taxon>Fasciolidae</taxon>
        <taxon>Fasciolopsis</taxon>
    </lineage>
</organism>
<dbReference type="InterPro" id="IPR000467">
    <property type="entry name" value="G_patch_dom"/>
</dbReference>
<comment type="caution">
    <text evidence="2">The sequence shown here is derived from an EMBL/GenBank/DDBJ whole genome shotgun (WGS) entry which is preliminary data.</text>
</comment>
<dbReference type="AlphaFoldDB" id="A0A8E0RMX6"/>
<sequence>MLAERRKKVRYSNNPCGNLWANDRCGFGRQMLERLGWIPGNGLGKNGDGIEKPIKVVHLQKVTSVVLKKVSFFTGNLSFSQDLALHHSRKPTCFLFPATSSIKPFQTVCL</sequence>
<dbReference type="EMBL" id="LUCM01008558">
    <property type="protein sequence ID" value="KAA0188203.1"/>
    <property type="molecule type" value="Genomic_DNA"/>
</dbReference>
<dbReference type="OrthoDB" id="29523at2759"/>
<reference evidence="2" key="1">
    <citation type="submission" date="2019-05" db="EMBL/GenBank/DDBJ databases">
        <title>Annotation for the trematode Fasciolopsis buski.</title>
        <authorList>
            <person name="Choi Y.-J."/>
        </authorList>
    </citation>
    <scope>NUCLEOTIDE SEQUENCE</scope>
    <source>
        <strain evidence="2">HT</strain>
        <tissue evidence="2">Whole worm</tissue>
    </source>
</reference>
<accession>A0A8E0RMX6</accession>
<keyword evidence="3" id="KW-1185">Reference proteome</keyword>
<feature type="domain" description="G-patch" evidence="1">
    <location>
        <begin position="24"/>
        <end position="56"/>
    </location>
</feature>